<evidence type="ECO:0000259" key="1">
    <source>
        <dbReference type="PROSITE" id="PS51819"/>
    </source>
</evidence>
<keyword evidence="2" id="KW-0456">Lyase</keyword>
<dbReference type="GO" id="GO:0016829">
    <property type="term" value="F:lyase activity"/>
    <property type="evidence" value="ECO:0007669"/>
    <property type="project" value="UniProtKB-KW"/>
</dbReference>
<feature type="domain" description="VOC" evidence="1">
    <location>
        <begin position="4"/>
        <end position="153"/>
    </location>
</feature>
<dbReference type="InterPro" id="IPR037523">
    <property type="entry name" value="VOC_core"/>
</dbReference>
<protein>
    <submittedName>
        <fullName evidence="2">Lactoylglutathione lyase and related lyases</fullName>
    </submittedName>
</protein>
<sequence>MAFGIDHLVLPVHDLDRAAATYEALGFRLTPRARHPFGTANRLVQLQGAFVELLEVDRPELIGPTQVPPSFAEFNRDFLTRGEGLSMLVLEGGEAEATRGALQAAGLAPRPVFSFERDAVQPGGTVERVGFDLVFVDFPNAPKAGFFTCTQTRPDLFWKSEYQAHPNGAKSIHVVTMASPQPAPLADFLSRFSQSRSARRGSGFVIDTPRGRLEAIEDGAEPHFARYVITTGNLNAVRAHARAAGIAYAEKPLGLEFAADVMYGVTVGFRAA</sequence>
<dbReference type="Pfam" id="PF13468">
    <property type="entry name" value="Glyoxalase_3"/>
    <property type="match status" value="1"/>
</dbReference>
<dbReference type="PROSITE" id="PS51819">
    <property type="entry name" value="VOC"/>
    <property type="match status" value="1"/>
</dbReference>
<dbReference type="InterPro" id="IPR029068">
    <property type="entry name" value="Glyas_Bleomycin-R_OHBP_Dase"/>
</dbReference>
<proteinExistence type="predicted"/>
<dbReference type="PANTHER" id="PTHR40265:SF1">
    <property type="entry name" value="GLYOXALASE-LIKE DOMAIN-CONTAINING PROTEIN"/>
    <property type="match status" value="1"/>
</dbReference>
<dbReference type="PANTHER" id="PTHR40265">
    <property type="entry name" value="BLL2707 PROTEIN"/>
    <property type="match status" value="1"/>
</dbReference>
<dbReference type="EMBL" id="UOEM01000014">
    <property type="protein sequence ID" value="VAW10442.1"/>
    <property type="molecule type" value="Genomic_DNA"/>
</dbReference>
<dbReference type="AlphaFoldDB" id="A0A3B0T7M8"/>
<evidence type="ECO:0000313" key="2">
    <source>
        <dbReference type="EMBL" id="VAW10442.1"/>
    </source>
</evidence>
<dbReference type="SUPFAM" id="SSF54593">
    <property type="entry name" value="Glyoxalase/Bleomycin resistance protein/Dihydroxybiphenyl dioxygenase"/>
    <property type="match status" value="1"/>
</dbReference>
<gene>
    <name evidence="2" type="ORF">MNBD_ALPHA09-152</name>
</gene>
<reference evidence="2" key="1">
    <citation type="submission" date="2018-06" db="EMBL/GenBank/DDBJ databases">
        <authorList>
            <person name="Zhirakovskaya E."/>
        </authorList>
    </citation>
    <scope>NUCLEOTIDE SEQUENCE</scope>
</reference>
<dbReference type="InterPro" id="IPR025870">
    <property type="entry name" value="Glyoxalase-like_dom"/>
</dbReference>
<accession>A0A3B0T7M8</accession>
<organism evidence="2">
    <name type="scientific">hydrothermal vent metagenome</name>
    <dbReference type="NCBI Taxonomy" id="652676"/>
    <lineage>
        <taxon>unclassified sequences</taxon>
        <taxon>metagenomes</taxon>
        <taxon>ecological metagenomes</taxon>
    </lineage>
</organism>
<name>A0A3B0T7M8_9ZZZZ</name>
<dbReference type="Gene3D" id="3.10.180.10">
    <property type="entry name" value="2,3-Dihydroxybiphenyl 1,2-Dioxygenase, domain 1"/>
    <property type="match status" value="1"/>
</dbReference>